<protein>
    <recommendedName>
        <fullName evidence="3">Ycf2</fullName>
    </recommendedName>
</protein>
<proteinExistence type="predicted"/>
<evidence type="ECO:0000313" key="1">
    <source>
        <dbReference type="EMBL" id="GJT80129.1"/>
    </source>
</evidence>
<evidence type="ECO:0008006" key="3">
    <source>
        <dbReference type="Google" id="ProtNLM"/>
    </source>
</evidence>
<comment type="caution">
    <text evidence="1">The sequence shown here is derived from an EMBL/GenBank/DDBJ whole genome shotgun (WGS) entry which is preliminary data.</text>
</comment>
<accession>A0ABQ5GXV5</accession>
<keyword evidence="2" id="KW-1185">Reference proteome</keyword>
<reference evidence="1" key="1">
    <citation type="journal article" date="2022" name="Int. J. Mol. Sci.">
        <title>Draft Genome of Tanacetum Coccineum: Genomic Comparison of Closely Related Tanacetum-Family Plants.</title>
        <authorList>
            <person name="Yamashiro T."/>
            <person name="Shiraishi A."/>
            <person name="Nakayama K."/>
            <person name="Satake H."/>
        </authorList>
    </citation>
    <scope>NUCLEOTIDE SEQUENCE</scope>
</reference>
<name>A0ABQ5GXV5_9ASTR</name>
<organism evidence="1 2">
    <name type="scientific">Tanacetum coccineum</name>
    <dbReference type="NCBI Taxonomy" id="301880"/>
    <lineage>
        <taxon>Eukaryota</taxon>
        <taxon>Viridiplantae</taxon>
        <taxon>Streptophyta</taxon>
        <taxon>Embryophyta</taxon>
        <taxon>Tracheophyta</taxon>
        <taxon>Spermatophyta</taxon>
        <taxon>Magnoliopsida</taxon>
        <taxon>eudicotyledons</taxon>
        <taxon>Gunneridae</taxon>
        <taxon>Pentapetalae</taxon>
        <taxon>asterids</taxon>
        <taxon>campanulids</taxon>
        <taxon>Asterales</taxon>
        <taxon>Asteraceae</taxon>
        <taxon>Asteroideae</taxon>
        <taxon>Anthemideae</taxon>
        <taxon>Anthemidinae</taxon>
        <taxon>Tanacetum</taxon>
    </lineage>
</organism>
<sequence length="151" mass="17635">MDFNGGLKEEIEAEDLNWTGLHFTWIQSRLDPGNGILKKIDRVLGNSGFMGTFPSSIEETNVLKEYYEAVSDEEKFLYQQAKIDWLKDRDRNSKFFHVYLKSRRNRSRISMIQNKLGESYTDEKEQNFFLVMPVLFMAFHCGCGMNGLPMN</sequence>
<dbReference type="Proteomes" id="UP001151760">
    <property type="component" value="Unassembled WGS sequence"/>
</dbReference>
<gene>
    <name evidence="1" type="ORF">Tco_1054471</name>
</gene>
<dbReference type="EMBL" id="BQNB010018961">
    <property type="protein sequence ID" value="GJT80129.1"/>
    <property type="molecule type" value="Genomic_DNA"/>
</dbReference>
<reference evidence="1" key="2">
    <citation type="submission" date="2022-01" db="EMBL/GenBank/DDBJ databases">
        <authorList>
            <person name="Yamashiro T."/>
            <person name="Shiraishi A."/>
            <person name="Satake H."/>
            <person name="Nakayama K."/>
        </authorList>
    </citation>
    <scope>NUCLEOTIDE SEQUENCE</scope>
</reference>
<evidence type="ECO:0000313" key="2">
    <source>
        <dbReference type="Proteomes" id="UP001151760"/>
    </source>
</evidence>